<dbReference type="EMBL" id="CAEZTS010000125">
    <property type="protein sequence ID" value="CAB4585557.1"/>
    <property type="molecule type" value="Genomic_DNA"/>
</dbReference>
<sequence>MHTTKRTPAAAASRMAADAALGGTAMNDASAPVAATASATVLKTGMPSTSVPPLPGVTPPTTWVP</sequence>
<accession>A0A6J6FBD8</accession>
<evidence type="ECO:0000313" key="2">
    <source>
        <dbReference type="EMBL" id="CAB4585557.1"/>
    </source>
</evidence>
<name>A0A6J6FBD8_9ZZZZ</name>
<evidence type="ECO:0000256" key="1">
    <source>
        <dbReference type="SAM" id="MobiDB-lite"/>
    </source>
</evidence>
<proteinExistence type="predicted"/>
<gene>
    <name evidence="2" type="ORF">UFOPK1722_01326</name>
</gene>
<reference evidence="2" key="1">
    <citation type="submission" date="2020-05" db="EMBL/GenBank/DDBJ databases">
        <authorList>
            <person name="Chiriac C."/>
            <person name="Salcher M."/>
            <person name="Ghai R."/>
            <person name="Kavagutti S V."/>
        </authorList>
    </citation>
    <scope>NUCLEOTIDE SEQUENCE</scope>
</reference>
<feature type="region of interest" description="Disordered" evidence="1">
    <location>
        <begin position="45"/>
        <end position="65"/>
    </location>
</feature>
<organism evidence="2">
    <name type="scientific">freshwater metagenome</name>
    <dbReference type="NCBI Taxonomy" id="449393"/>
    <lineage>
        <taxon>unclassified sequences</taxon>
        <taxon>metagenomes</taxon>
        <taxon>ecological metagenomes</taxon>
    </lineage>
</organism>
<protein>
    <submittedName>
        <fullName evidence="2">Unannotated protein</fullName>
    </submittedName>
</protein>
<dbReference type="AlphaFoldDB" id="A0A6J6FBD8"/>